<feature type="domain" description="BppU N-terminal" evidence="1">
    <location>
        <begin position="9"/>
        <end position="137"/>
    </location>
</feature>
<dbReference type="InterPro" id="IPR018913">
    <property type="entry name" value="BppU_N"/>
</dbReference>
<evidence type="ECO:0000313" key="3">
    <source>
        <dbReference type="Proteomes" id="UP000027600"/>
    </source>
</evidence>
<dbReference type="Gene3D" id="2.60.40.3350">
    <property type="match status" value="1"/>
</dbReference>
<name>A0ABM9QHC4_9FIRM</name>
<accession>A0ABM9QHC4</accession>
<proteinExistence type="predicted"/>
<keyword evidence="3" id="KW-1185">Reference proteome</keyword>
<evidence type="ECO:0000313" key="2">
    <source>
        <dbReference type="EMBL" id="CCO05274.1"/>
    </source>
</evidence>
<dbReference type="RefSeq" id="WP_038672194.1">
    <property type="nucleotide sequence ID" value="NZ_HF545616.1"/>
</dbReference>
<reference evidence="2 3" key="1">
    <citation type="journal article" date="2014" name="Int. J. Syst. Evol. Microbiol.">
        <title>Complete genome of a new Firmicutes species belonging to the dominant human colonic microbiota ('Ruminococcus bicirculans') reveals two chromosomes and a selective capacity to utilize plant glucans.</title>
        <authorList>
            <consortium name="NISC Comparative Sequencing Program"/>
            <person name="Wegmann U."/>
            <person name="Louis P."/>
            <person name="Goesmann A."/>
            <person name="Henrissat B."/>
            <person name="Duncan S.H."/>
            <person name="Flint H.J."/>
        </authorList>
    </citation>
    <scope>NUCLEOTIDE SEQUENCE [LARGE SCALE GENOMIC DNA]</scope>
    <source>
        <strain evidence="2 3">80/3</strain>
    </source>
</reference>
<gene>
    <name evidence="2" type="ORF">RBI_I01572</name>
</gene>
<evidence type="ECO:0000259" key="1">
    <source>
        <dbReference type="Pfam" id="PF10651"/>
    </source>
</evidence>
<dbReference type="Pfam" id="PF10651">
    <property type="entry name" value="BppU_N"/>
    <property type="match status" value="1"/>
</dbReference>
<protein>
    <recommendedName>
        <fullName evidence="1">BppU N-terminal domain-containing protein</fullName>
    </recommendedName>
</protein>
<dbReference type="Proteomes" id="UP000027600">
    <property type="component" value="Chromosome I"/>
</dbReference>
<organism evidence="2 3">
    <name type="scientific">Ruminococcus bicirculans</name>
    <name type="common">ex Wegman et al. 2014</name>
    <dbReference type="NCBI Taxonomy" id="1160721"/>
    <lineage>
        <taxon>Bacteria</taxon>
        <taxon>Bacillati</taxon>
        <taxon>Bacillota</taxon>
        <taxon>Clostridia</taxon>
        <taxon>Eubacteriales</taxon>
        <taxon>Oscillospiraceae</taxon>
        <taxon>Ruminococcus</taxon>
    </lineage>
</organism>
<sequence>MKSSTSISLDVSRSTAPPIVFAKQGDSSSRYVNITITDSGKPYTLDSGITARIRAVKADKKAVFNNATIENNVIVAELTEQILAVEGYVIAEISLYKESSLLTTQYFYIAVQRSAVSDDEITSTNEYKALAEALNEASKAVDIASAAASKANSAADNADTARESLTGAVNTVIATANAATERANKAAESVGDVIDGIALKNNDTGATFVVKLRITDGKPYAVCETL</sequence>
<dbReference type="EMBL" id="HF545616">
    <property type="protein sequence ID" value="CCO05274.1"/>
    <property type="molecule type" value="Genomic_DNA"/>
</dbReference>